<dbReference type="EMBL" id="LWCA01000124">
    <property type="protein sequence ID" value="OAF70656.1"/>
    <property type="molecule type" value="Genomic_DNA"/>
</dbReference>
<dbReference type="Proteomes" id="UP000078046">
    <property type="component" value="Unassembled WGS sequence"/>
</dbReference>
<protein>
    <submittedName>
        <fullName evidence="2">Uncharacterized protein</fullName>
    </submittedName>
</protein>
<proteinExistence type="predicted"/>
<keyword evidence="3" id="KW-1185">Reference proteome</keyword>
<gene>
    <name evidence="2" type="ORF">A3Q56_01571</name>
</gene>
<keyword evidence="1" id="KW-0175">Coiled coil</keyword>
<evidence type="ECO:0000313" key="2">
    <source>
        <dbReference type="EMBL" id="OAF70656.1"/>
    </source>
</evidence>
<accession>A0A177B8R7</accession>
<evidence type="ECO:0000313" key="3">
    <source>
        <dbReference type="Proteomes" id="UP000078046"/>
    </source>
</evidence>
<feature type="coiled-coil region" evidence="1">
    <location>
        <begin position="264"/>
        <end position="291"/>
    </location>
</feature>
<dbReference type="AlphaFoldDB" id="A0A177B8R7"/>
<reference evidence="2 3" key="1">
    <citation type="submission" date="2016-04" db="EMBL/GenBank/DDBJ databases">
        <title>The genome of Intoshia linei affirms orthonectids as highly simplified spiralians.</title>
        <authorList>
            <person name="Mikhailov K.V."/>
            <person name="Slusarev G.S."/>
            <person name="Nikitin M.A."/>
            <person name="Logacheva M.D."/>
            <person name="Penin A."/>
            <person name="Aleoshin V."/>
            <person name="Panchin Y.V."/>
        </authorList>
    </citation>
    <scope>NUCLEOTIDE SEQUENCE [LARGE SCALE GENOMIC DNA]</scope>
    <source>
        <strain evidence="2">Intl2013</strain>
        <tissue evidence="2">Whole animal</tissue>
    </source>
</reference>
<name>A0A177B8R7_9BILA</name>
<organism evidence="2 3">
    <name type="scientific">Intoshia linei</name>
    <dbReference type="NCBI Taxonomy" id="1819745"/>
    <lineage>
        <taxon>Eukaryota</taxon>
        <taxon>Metazoa</taxon>
        <taxon>Spiralia</taxon>
        <taxon>Lophotrochozoa</taxon>
        <taxon>Mesozoa</taxon>
        <taxon>Orthonectida</taxon>
        <taxon>Rhopaluridae</taxon>
        <taxon>Intoshia</taxon>
    </lineage>
</organism>
<comment type="caution">
    <text evidence="2">The sequence shown here is derived from an EMBL/GenBank/DDBJ whole genome shotgun (WGS) entry which is preliminary data.</text>
</comment>
<evidence type="ECO:0000256" key="1">
    <source>
        <dbReference type="SAM" id="Coils"/>
    </source>
</evidence>
<sequence length="306" mass="35122">MQNRKLFSSSIDLRANIKRNVDTTIMFLGKIDNLTKKNIELSDLKTEKLVGPVNFKATICLLPSVVRLEFARKMNTKQVSHYTIERASIKSVIVRELVLYVVCSQSTNKKMICYIFQTKTSNALDGILSNLLDKKSNVKNYVKLSDQNYVSSNLIKACKSSGSVDEDEYINIKMDASIDSQNNQKARKSNDTKSMKDNIFTKKLNTFSGHRKCMSSLNYKEKPKEVEQSSDYQNVEPDQVFQISQNINIDKKPCLNCLMLDVKIGKVEKNNHNLSLENQKLKNKINEILTLKFLFDEKFEDLKSFL</sequence>